<proteinExistence type="predicted"/>
<reference evidence="1" key="1">
    <citation type="journal article" date="2023" name="G3 (Bethesda)">
        <title>A reference genome for the long-term kleptoplast-retaining sea slug Elysia crispata morphotype clarki.</title>
        <authorList>
            <person name="Eastman K.E."/>
            <person name="Pendleton A.L."/>
            <person name="Shaikh M.A."/>
            <person name="Suttiyut T."/>
            <person name="Ogas R."/>
            <person name="Tomko P."/>
            <person name="Gavelis G."/>
            <person name="Widhalm J.R."/>
            <person name="Wisecaver J.H."/>
        </authorList>
    </citation>
    <scope>NUCLEOTIDE SEQUENCE</scope>
    <source>
        <strain evidence="1">ECLA1</strain>
    </source>
</reference>
<organism evidence="1 2">
    <name type="scientific">Elysia crispata</name>
    <name type="common">lettuce slug</name>
    <dbReference type="NCBI Taxonomy" id="231223"/>
    <lineage>
        <taxon>Eukaryota</taxon>
        <taxon>Metazoa</taxon>
        <taxon>Spiralia</taxon>
        <taxon>Lophotrochozoa</taxon>
        <taxon>Mollusca</taxon>
        <taxon>Gastropoda</taxon>
        <taxon>Heterobranchia</taxon>
        <taxon>Euthyneura</taxon>
        <taxon>Panpulmonata</taxon>
        <taxon>Sacoglossa</taxon>
        <taxon>Placobranchoidea</taxon>
        <taxon>Plakobranchidae</taxon>
        <taxon>Elysia</taxon>
    </lineage>
</organism>
<evidence type="ECO:0000313" key="2">
    <source>
        <dbReference type="Proteomes" id="UP001283361"/>
    </source>
</evidence>
<accession>A0AAE0Z4C6</accession>
<comment type="caution">
    <text evidence="1">The sequence shown here is derived from an EMBL/GenBank/DDBJ whole genome shotgun (WGS) entry which is preliminary data.</text>
</comment>
<gene>
    <name evidence="1" type="ORF">RRG08_009873</name>
</gene>
<sequence>MRGGKENDVHIHHQQWHRSIAAGPCQAGKAGPFYWNGYFADRYSGNLRTSTAEVGVGWRGGYTFRMNGEKREDDLQQEAV</sequence>
<keyword evidence="2" id="KW-1185">Reference proteome</keyword>
<evidence type="ECO:0000313" key="1">
    <source>
        <dbReference type="EMBL" id="KAK3762485.1"/>
    </source>
</evidence>
<name>A0AAE0Z4C6_9GAST</name>
<protein>
    <submittedName>
        <fullName evidence="1">Uncharacterized protein</fullName>
    </submittedName>
</protein>
<dbReference type="Proteomes" id="UP001283361">
    <property type="component" value="Unassembled WGS sequence"/>
</dbReference>
<dbReference type="EMBL" id="JAWDGP010004710">
    <property type="protein sequence ID" value="KAK3762485.1"/>
    <property type="molecule type" value="Genomic_DNA"/>
</dbReference>
<dbReference type="AlphaFoldDB" id="A0AAE0Z4C6"/>